<reference evidence="1 2" key="1">
    <citation type="submission" date="2013-01" db="EMBL/GenBank/DDBJ databases">
        <authorList>
            <person name="Harkins D.M."/>
            <person name="Durkin A.S."/>
            <person name="Brinkac L.M."/>
            <person name="Haft D.H."/>
            <person name="Selengut J.D."/>
            <person name="Sanka R."/>
            <person name="DePew J."/>
            <person name="Purushe J."/>
            <person name="Galloway R.L."/>
            <person name="Vinetz J.M."/>
            <person name="Sutton G.G."/>
            <person name="Nierman W.C."/>
            <person name="Fouts D.E."/>
        </authorList>
    </citation>
    <scope>NUCLEOTIDE SEQUENCE [LARGE SCALE GENOMIC DNA]</scope>
    <source>
        <strain evidence="1 2">Nikolaevo</strain>
    </source>
</reference>
<sequence length="43" mass="5117">MLVNASIFSMDKVRNIQNLTNKLGFIENSFENERKGVFSFWKY</sequence>
<protein>
    <submittedName>
        <fullName evidence="1">Uncharacterized protein</fullName>
    </submittedName>
</protein>
<evidence type="ECO:0000313" key="1">
    <source>
        <dbReference type="EMBL" id="EMK24661.1"/>
    </source>
</evidence>
<name>M6FPK9_9LEPT</name>
<gene>
    <name evidence="1" type="ORF">LEP1GSC008_1679</name>
</gene>
<organism evidence="1 2">
    <name type="scientific">Leptospira kirschneri serovar Bulgarica str. Nikolaevo</name>
    <dbReference type="NCBI Taxonomy" id="1240687"/>
    <lineage>
        <taxon>Bacteria</taxon>
        <taxon>Pseudomonadati</taxon>
        <taxon>Spirochaetota</taxon>
        <taxon>Spirochaetia</taxon>
        <taxon>Leptospirales</taxon>
        <taxon>Leptospiraceae</taxon>
        <taxon>Leptospira</taxon>
    </lineage>
</organism>
<dbReference type="EMBL" id="ANCE01000088">
    <property type="protein sequence ID" value="EMK24661.1"/>
    <property type="molecule type" value="Genomic_DNA"/>
</dbReference>
<dbReference type="AlphaFoldDB" id="M6FPK9"/>
<accession>M6FPK9</accession>
<comment type="caution">
    <text evidence="1">The sequence shown here is derived from an EMBL/GenBank/DDBJ whole genome shotgun (WGS) entry which is preliminary data.</text>
</comment>
<proteinExistence type="predicted"/>
<dbReference type="PATRIC" id="fig|1240687.3.peg.1768"/>
<dbReference type="Proteomes" id="UP000011980">
    <property type="component" value="Unassembled WGS sequence"/>
</dbReference>
<evidence type="ECO:0000313" key="2">
    <source>
        <dbReference type="Proteomes" id="UP000011980"/>
    </source>
</evidence>